<dbReference type="PANTHER" id="PTHR38479">
    <property type="entry name" value="LMO0824 PROTEIN"/>
    <property type="match status" value="1"/>
</dbReference>
<comment type="caution">
    <text evidence="1">The sequence shown here is derived from an EMBL/GenBank/DDBJ whole genome shotgun (WGS) entry which is preliminary data.</text>
</comment>
<sequence length="384" mass="41964">MAITRATGMPGGSEGSPLLDVRALNRALLARQLLLERVRLPVIEVVERLAGLQAQATNAPYYALWARVEGFRQEQLSELIRDKQVVRMALMRATLHLSSASDALLLRPWLEPVMVRSLKGVYGKQLQGADLEQLAAAGRELLTAEPMTLGEAAQRLGERWPELAADAIAAAVRNRVPLVQVPPRGIWGEGGQAAHTPIEAWLGQPLCREPEAGPLLRRYLAAFGPASVKDMQMWSGMTGIQKIVDGMRSELAVFRDESGHALFDLPEAPRPDADTPVAPRFLGEFDNILLSHADRGRIVDEAVRRRVFTVNGIIRPTILVDGFVAGIWKILSERGRAVLSVEPFAGLAEPVRAALAEEGLRLLRFAEPDAAAYEVSFQAPPARV</sequence>
<keyword evidence="2" id="KW-1185">Reference proteome</keyword>
<protein>
    <recommendedName>
        <fullName evidence="3">Winged helix DNA-binding domain-containing protein</fullName>
    </recommendedName>
</protein>
<organism evidence="1 2">
    <name type="scientific">Paenibacillus athensensis</name>
    <dbReference type="NCBI Taxonomy" id="1967502"/>
    <lineage>
        <taxon>Bacteria</taxon>
        <taxon>Bacillati</taxon>
        <taxon>Bacillota</taxon>
        <taxon>Bacilli</taxon>
        <taxon>Bacillales</taxon>
        <taxon>Paenibacillaceae</taxon>
        <taxon>Paenibacillus</taxon>
    </lineage>
</organism>
<reference evidence="1 2" key="1">
    <citation type="submission" date="2017-03" db="EMBL/GenBank/DDBJ databases">
        <title>Isolation of Levoglucosan Utilizing Bacteria.</title>
        <authorList>
            <person name="Arya A.S."/>
        </authorList>
    </citation>
    <scope>NUCLEOTIDE SEQUENCE [LARGE SCALE GENOMIC DNA]</scope>
    <source>
        <strain evidence="1 2">MEC069</strain>
    </source>
</reference>
<dbReference type="AlphaFoldDB" id="A0A4Y8QA56"/>
<evidence type="ECO:0008006" key="3">
    <source>
        <dbReference type="Google" id="ProtNLM"/>
    </source>
</evidence>
<dbReference type="InterPro" id="IPR009351">
    <property type="entry name" value="AlkZ-like"/>
</dbReference>
<dbReference type="RefSeq" id="WP_230632924.1">
    <property type="nucleotide sequence ID" value="NZ_MYFO02000007.1"/>
</dbReference>
<dbReference type="EMBL" id="MYFO01000003">
    <property type="protein sequence ID" value="TFE91004.1"/>
    <property type="molecule type" value="Genomic_DNA"/>
</dbReference>
<name>A0A4Y8QA56_9BACL</name>
<proteinExistence type="predicted"/>
<dbReference type="Proteomes" id="UP000298246">
    <property type="component" value="Unassembled WGS sequence"/>
</dbReference>
<accession>A0A4Y8QA56</accession>
<dbReference type="PANTHER" id="PTHR38479:SF2">
    <property type="entry name" value="WINGED HELIX DNA-BINDING DOMAIN-CONTAINING PROTEIN"/>
    <property type="match status" value="1"/>
</dbReference>
<gene>
    <name evidence="1" type="ORF">B5M42_04070</name>
</gene>
<dbReference type="Pfam" id="PF06224">
    <property type="entry name" value="AlkZ-like"/>
    <property type="match status" value="1"/>
</dbReference>
<evidence type="ECO:0000313" key="1">
    <source>
        <dbReference type="EMBL" id="TFE91004.1"/>
    </source>
</evidence>
<evidence type="ECO:0000313" key="2">
    <source>
        <dbReference type="Proteomes" id="UP000298246"/>
    </source>
</evidence>